<gene>
    <name evidence="2" type="ORF">PV09_09610</name>
</gene>
<feature type="compositionally biased region" description="Low complexity" evidence="1">
    <location>
        <begin position="328"/>
        <end position="337"/>
    </location>
</feature>
<feature type="compositionally biased region" description="Basic and acidic residues" evidence="1">
    <location>
        <begin position="453"/>
        <end position="463"/>
    </location>
</feature>
<feature type="region of interest" description="Disordered" evidence="1">
    <location>
        <begin position="316"/>
        <end position="367"/>
    </location>
</feature>
<evidence type="ECO:0000313" key="3">
    <source>
        <dbReference type="Proteomes" id="UP000053259"/>
    </source>
</evidence>
<dbReference type="RefSeq" id="XP_016208461.1">
    <property type="nucleotide sequence ID" value="XM_016363702.1"/>
</dbReference>
<evidence type="ECO:0000313" key="2">
    <source>
        <dbReference type="EMBL" id="KIV98591.1"/>
    </source>
</evidence>
<proteinExistence type="predicted"/>
<sequence>MNHSFVGPLRTANGRPSRLAGECTTLRPLKKKDLAPTAAHHFKCWKDRVRVKPLRVRFLVPNHAHRVTRARREGARKGIPAIVLSAFSFGTVVSNAPMLICPLSSNRQIPKVVVKKEPTSPDLPTSRHRPTRLNLASSNMTNGAAAPAGALSARPSAGPLTSRDSAGLHLHDIGVACLSPGFNTQDPTMREQMERAMNIREQQRRLIEDRQKGKTGAANGPGDSENAFGRPTKTPATSRRKGPPPGLSIAAPPAEAFANERVIQSAPLHASFPRHNMHASSRDGINGSSRLVNMHAPANQTSNRLPPIADVFPEVQQQSSTGRGPHYQSPGSSSQNQPPLPSPSYPPHTAQFPPTGLVSRPREHKSAEEALKELTGGREDLLPRLVHYGGHQPPTPPSPKNVGLGVSNSGPHTDLHRSGSSRRRDRDEYERDNGTPPLGRGPTATRRSAPFGEGRDSPRSTLQKKEEFLSLVSRAWDLWHS</sequence>
<dbReference type="VEuPathDB" id="FungiDB:PV09_09610"/>
<feature type="region of interest" description="Disordered" evidence="1">
    <location>
        <begin position="139"/>
        <end position="165"/>
    </location>
</feature>
<feature type="region of interest" description="Disordered" evidence="1">
    <location>
        <begin position="384"/>
        <end position="463"/>
    </location>
</feature>
<reference evidence="2 3" key="1">
    <citation type="submission" date="2015-01" db="EMBL/GenBank/DDBJ databases">
        <title>The Genome Sequence of Ochroconis gallopava CBS43764.</title>
        <authorList>
            <consortium name="The Broad Institute Genomics Platform"/>
            <person name="Cuomo C."/>
            <person name="de Hoog S."/>
            <person name="Gorbushina A."/>
            <person name="Stielow B."/>
            <person name="Teixiera M."/>
            <person name="Abouelleil A."/>
            <person name="Chapman S.B."/>
            <person name="Priest M."/>
            <person name="Young S.K."/>
            <person name="Wortman J."/>
            <person name="Nusbaum C."/>
            <person name="Birren B."/>
        </authorList>
    </citation>
    <scope>NUCLEOTIDE SEQUENCE [LARGE SCALE GENOMIC DNA]</scope>
    <source>
        <strain evidence="2 3">CBS 43764</strain>
    </source>
</reference>
<organism evidence="2 3">
    <name type="scientific">Verruconis gallopava</name>
    <dbReference type="NCBI Taxonomy" id="253628"/>
    <lineage>
        <taxon>Eukaryota</taxon>
        <taxon>Fungi</taxon>
        <taxon>Dikarya</taxon>
        <taxon>Ascomycota</taxon>
        <taxon>Pezizomycotina</taxon>
        <taxon>Dothideomycetes</taxon>
        <taxon>Pleosporomycetidae</taxon>
        <taxon>Venturiales</taxon>
        <taxon>Sympoventuriaceae</taxon>
        <taxon>Verruconis</taxon>
    </lineage>
</organism>
<accession>A0A0D1YD24</accession>
<keyword evidence="3" id="KW-1185">Reference proteome</keyword>
<feature type="compositionally biased region" description="Low complexity" evidence="1">
    <location>
        <begin position="143"/>
        <end position="159"/>
    </location>
</feature>
<dbReference type="GeneID" id="27317583"/>
<evidence type="ECO:0000256" key="1">
    <source>
        <dbReference type="SAM" id="MobiDB-lite"/>
    </source>
</evidence>
<dbReference type="Proteomes" id="UP000053259">
    <property type="component" value="Unassembled WGS sequence"/>
</dbReference>
<dbReference type="AlphaFoldDB" id="A0A0D1YD24"/>
<feature type="region of interest" description="Disordered" evidence="1">
    <location>
        <begin position="210"/>
        <end position="251"/>
    </location>
</feature>
<dbReference type="STRING" id="253628.A0A0D1YD24"/>
<name>A0A0D1YD24_9PEZI</name>
<feature type="compositionally biased region" description="Basic and acidic residues" evidence="1">
    <location>
        <begin position="413"/>
        <end position="433"/>
    </location>
</feature>
<dbReference type="EMBL" id="KN847622">
    <property type="protein sequence ID" value="KIV98591.1"/>
    <property type="molecule type" value="Genomic_DNA"/>
</dbReference>
<dbReference type="OrthoDB" id="4463286at2759"/>
<protein>
    <submittedName>
        <fullName evidence="2">Uncharacterized protein</fullName>
    </submittedName>
</protein>
<dbReference type="InParanoid" id="A0A0D1YD24"/>